<keyword evidence="3" id="KW-1185">Reference proteome</keyword>
<protein>
    <recommendedName>
        <fullName evidence="4">Secreted protein</fullName>
    </recommendedName>
</protein>
<comment type="caution">
    <text evidence="2">The sequence shown here is derived from an EMBL/GenBank/DDBJ whole genome shotgun (WGS) entry which is preliminary data.</text>
</comment>
<accession>A0A448WDJ7</accession>
<dbReference type="Proteomes" id="UP000784294">
    <property type="component" value="Unassembled WGS sequence"/>
</dbReference>
<organism evidence="2 3">
    <name type="scientific">Protopolystoma xenopodis</name>
    <dbReference type="NCBI Taxonomy" id="117903"/>
    <lineage>
        <taxon>Eukaryota</taxon>
        <taxon>Metazoa</taxon>
        <taxon>Spiralia</taxon>
        <taxon>Lophotrochozoa</taxon>
        <taxon>Platyhelminthes</taxon>
        <taxon>Monogenea</taxon>
        <taxon>Polyopisthocotylea</taxon>
        <taxon>Polystomatidea</taxon>
        <taxon>Polystomatidae</taxon>
        <taxon>Protopolystoma</taxon>
    </lineage>
</organism>
<dbReference type="AlphaFoldDB" id="A0A448WDJ7"/>
<reference evidence="2" key="1">
    <citation type="submission" date="2018-11" db="EMBL/GenBank/DDBJ databases">
        <authorList>
            <consortium name="Pathogen Informatics"/>
        </authorList>
    </citation>
    <scope>NUCLEOTIDE SEQUENCE</scope>
</reference>
<feature type="chain" id="PRO_5019007047" description="Secreted protein" evidence="1">
    <location>
        <begin position="18"/>
        <end position="72"/>
    </location>
</feature>
<evidence type="ECO:0008006" key="4">
    <source>
        <dbReference type="Google" id="ProtNLM"/>
    </source>
</evidence>
<feature type="signal peptide" evidence="1">
    <location>
        <begin position="1"/>
        <end position="17"/>
    </location>
</feature>
<name>A0A448WDJ7_9PLAT</name>
<evidence type="ECO:0000256" key="1">
    <source>
        <dbReference type="SAM" id="SignalP"/>
    </source>
</evidence>
<gene>
    <name evidence="2" type="ORF">PXEA_LOCUS2617</name>
</gene>
<proteinExistence type="predicted"/>
<keyword evidence="1" id="KW-0732">Signal</keyword>
<dbReference type="EMBL" id="CAAALY010005668">
    <property type="protein sequence ID" value="VEL09177.1"/>
    <property type="molecule type" value="Genomic_DNA"/>
</dbReference>
<evidence type="ECO:0000313" key="3">
    <source>
        <dbReference type="Proteomes" id="UP000784294"/>
    </source>
</evidence>
<evidence type="ECO:0000313" key="2">
    <source>
        <dbReference type="EMBL" id="VEL09177.1"/>
    </source>
</evidence>
<sequence>MFVAALILQLYFRHSHAVLERGIALHHSNETQQASHSFKPAYYDNIRLSRPGHGRDSSATGFLMAHGVGLQA</sequence>